<dbReference type="AlphaFoldDB" id="A0A084WS17"/>
<organism evidence="3">
    <name type="scientific">Anopheles sinensis</name>
    <name type="common">Mosquito</name>
    <dbReference type="NCBI Taxonomy" id="74873"/>
    <lineage>
        <taxon>Eukaryota</taxon>
        <taxon>Metazoa</taxon>
        <taxon>Ecdysozoa</taxon>
        <taxon>Arthropoda</taxon>
        <taxon>Hexapoda</taxon>
        <taxon>Insecta</taxon>
        <taxon>Pterygota</taxon>
        <taxon>Neoptera</taxon>
        <taxon>Endopterygota</taxon>
        <taxon>Diptera</taxon>
        <taxon>Nematocera</taxon>
        <taxon>Culicoidea</taxon>
        <taxon>Culicidae</taxon>
        <taxon>Anophelinae</taxon>
        <taxon>Anopheles</taxon>
    </lineage>
</organism>
<evidence type="ECO:0000256" key="1">
    <source>
        <dbReference type="SAM" id="MobiDB-lite"/>
    </source>
</evidence>
<protein>
    <submittedName>
        <fullName evidence="3 4">Inner membrane metabolite transport protein ydjE</fullName>
    </submittedName>
</protein>
<dbReference type="EMBL" id="KE525409">
    <property type="protein sequence ID" value="KFB53011.1"/>
    <property type="molecule type" value="Genomic_DNA"/>
</dbReference>
<feature type="signal peptide" evidence="2">
    <location>
        <begin position="1"/>
        <end position="17"/>
    </location>
</feature>
<dbReference type="EMBL" id="ATLV01026307">
    <property type="status" value="NOT_ANNOTATED_CDS"/>
    <property type="molecule type" value="Genomic_DNA"/>
</dbReference>
<keyword evidence="5" id="KW-1185">Reference proteome</keyword>
<keyword evidence="2" id="KW-0732">Signal</keyword>
<feature type="chain" id="PRO_5010760054" evidence="2">
    <location>
        <begin position="18"/>
        <end position="118"/>
    </location>
</feature>
<evidence type="ECO:0000313" key="5">
    <source>
        <dbReference type="Proteomes" id="UP000030765"/>
    </source>
</evidence>
<accession>A0A084WS17</accession>
<feature type="region of interest" description="Disordered" evidence="1">
    <location>
        <begin position="81"/>
        <end position="118"/>
    </location>
</feature>
<dbReference type="Proteomes" id="UP000030765">
    <property type="component" value="Unassembled WGS sequence"/>
</dbReference>
<reference evidence="4" key="2">
    <citation type="submission" date="2020-05" db="UniProtKB">
        <authorList>
            <consortium name="EnsemblMetazoa"/>
        </authorList>
    </citation>
    <scope>IDENTIFICATION</scope>
</reference>
<evidence type="ECO:0000313" key="3">
    <source>
        <dbReference type="EMBL" id="KFB53011.1"/>
    </source>
</evidence>
<evidence type="ECO:0000313" key="4">
    <source>
        <dbReference type="EnsemblMetazoa" id="ASIC021305-PA"/>
    </source>
</evidence>
<dbReference type="VEuPathDB" id="VectorBase:ASIC021305"/>
<sequence>MLRARVWLGCLVRVGFSTRFGYAEGGGLSCHRMLKKQLVPEANRWREPPDKTSLISAQTRAGQDELEREEEYHLPQLAMRKRFPANITPHTGGKTPAYSAGARMEPDPPRRHNPVRTL</sequence>
<feature type="region of interest" description="Disordered" evidence="1">
    <location>
        <begin position="42"/>
        <end position="67"/>
    </location>
</feature>
<name>A0A084WS17_ANOSI</name>
<evidence type="ECO:0000256" key="2">
    <source>
        <dbReference type="SAM" id="SignalP"/>
    </source>
</evidence>
<gene>
    <name evidence="3" type="ORF">ZHAS_00021305</name>
</gene>
<proteinExistence type="predicted"/>
<reference evidence="3 5" key="1">
    <citation type="journal article" date="2014" name="BMC Genomics">
        <title>Genome sequence of Anopheles sinensis provides insight into genetics basis of mosquito competence for malaria parasites.</title>
        <authorList>
            <person name="Zhou D."/>
            <person name="Zhang D."/>
            <person name="Ding G."/>
            <person name="Shi L."/>
            <person name="Hou Q."/>
            <person name="Ye Y."/>
            <person name="Xu Y."/>
            <person name="Zhou H."/>
            <person name="Xiong C."/>
            <person name="Li S."/>
            <person name="Yu J."/>
            <person name="Hong S."/>
            <person name="Yu X."/>
            <person name="Zou P."/>
            <person name="Chen C."/>
            <person name="Chang X."/>
            <person name="Wang W."/>
            <person name="Lv Y."/>
            <person name="Sun Y."/>
            <person name="Ma L."/>
            <person name="Shen B."/>
            <person name="Zhu C."/>
        </authorList>
    </citation>
    <scope>NUCLEOTIDE SEQUENCE [LARGE SCALE GENOMIC DNA]</scope>
</reference>
<dbReference type="EnsemblMetazoa" id="ASIC021305-RA">
    <property type="protein sequence ID" value="ASIC021305-PA"/>
    <property type="gene ID" value="ASIC021305"/>
</dbReference>